<protein>
    <submittedName>
        <fullName evidence="2">Uncharacterized protein</fullName>
    </submittedName>
</protein>
<evidence type="ECO:0000256" key="1">
    <source>
        <dbReference type="SAM" id="MobiDB-lite"/>
    </source>
</evidence>
<reference evidence="2" key="1">
    <citation type="journal article" date="2021" name="Proc. Natl. Acad. Sci. U.S.A.">
        <title>A Catalog of Tens of Thousands of Viruses from Human Metagenomes Reveals Hidden Associations with Chronic Diseases.</title>
        <authorList>
            <person name="Tisza M.J."/>
            <person name="Buck C.B."/>
        </authorList>
    </citation>
    <scope>NUCLEOTIDE SEQUENCE</scope>
    <source>
        <strain evidence="2">CtTDf8</strain>
    </source>
</reference>
<feature type="compositionally biased region" description="Low complexity" evidence="1">
    <location>
        <begin position="79"/>
        <end position="91"/>
    </location>
</feature>
<evidence type="ECO:0000313" key="2">
    <source>
        <dbReference type="EMBL" id="DAF94518.1"/>
    </source>
</evidence>
<sequence length="91" mass="9931">MVLDRIYTISYKKRSEGVLEALRAIDIYRRYADAVPGRPRTRTGGAGRAKAPPGIHPDGAKRKPPTWGGRGVMSRARSRPGSARAATGCRR</sequence>
<accession>A0A8S5UJH5</accession>
<proteinExistence type="predicted"/>
<dbReference type="EMBL" id="BK016093">
    <property type="protein sequence ID" value="DAF94518.1"/>
    <property type="molecule type" value="Genomic_DNA"/>
</dbReference>
<feature type="region of interest" description="Disordered" evidence="1">
    <location>
        <begin position="35"/>
        <end position="91"/>
    </location>
</feature>
<organism evidence="2">
    <name type="scientific">Siphoviridae sp. ctTDf8</name>
    <dbReference type="NCBI Taxonomy" id="2825517"/>
    <lineage>
        <taxon>Viruses</taxon>
        <taxon>Duplodnaviria</taxon>
        <taxon>Heunggongvirae</taxon>
        <taxon>Uroviricota</taxon>
        <taxon>Caudoviricetes</taxon>
    </lineage>
</organism>
<name>A0A8S5UJH5_9CAUD</name>